<evidence type="ECO:0000313" key="3">
    <source>
        <dbReference type="Proteomes" id="UP000030564"/>
    </source>
</evidence>
<evidence type="ECO:0008006" key="4">
    <source>
        <dbReference type="Google" id="ProtNLM"/>
    </source>
</evidence>
<proteinExistence type="predicted"/>
<feature type="transmembrane region" description="Helical" evidence="1">
    <location>
        <begin position="370"/>
        <end position="389"/>
    </location>
</feature>
<feature type="transmembrane region" description="Helical" evidence="1">
    <location>
        <begin position="344"/>
        <end position="364"/>
    </location>
</feature>
<name>A0A0A6DHI2_9PSED</name>
<feature type="transmembrane region" description="Helical" evidence="1">
    <location>
        <begin position="209"/>
        <end position="230"/>
    </location>
</feature>
<dbReference type="Proteomes" id="UP000030564">
    <property type="component" value="Unassembled WGS sequence"/>
</dbReference>
<evidence type="ECO:0000256" key="1">
    <source>
        <dbReference type="SAM" id="Phobius"/>
    </source>
</evidence>
<dbReference type="PATRIC" id="fig|587753.9.peg.3680"/>
<accession>A0A0A6DHI2</accession>
<organism evidence="2 3">
    <name type="scientific">Pseudomonas chlororaphis</name>
    <dbReference type="NCBI Taxonomy" id="587753"/>
    <lineage>
        <taxon>Bacteria</taxon>
        <taxon>Pseudomonadati</taxon>
        <taxon>Pseudomonadota</taxon>
        <taxon>Gammaproteobacteria</taxon>
        <taxon>Pseudomonadales</taxon>
        <taxon>Pseudomonadaceae</taxon>
        <taxon>Pseudomonas</taxon>
    </lineage>
</organism>
<feature type="transmembrane region" description="Helical" evidence="1">
    <location>
        <begin position="169"/>
        <end position="197"/>
    </location>
</feature>
<feature type="transmembrane region" description="Helical" evidence="1">
    <location>
        <begin position="21"/>
        <end position="42"/>
    </location>
</feature>
<keyword evidence="1" id="KW-1133">Transmembrane helix</keyword>
<sequence length="486" mass="54612">MKGTGSEVVTRVSRIIDEHPVWLAFLGSVLLSLIAVMGTATVGRDAALYIDIAQQVTEQGPNVAWASFDWPWFSFLLAGTHTVLRLPLELSAYLWCGLFFAGTSALMVDCIRQRSPEVTRWACLVVLAMPAVNAFRNDIIRECGFWFFCTLTLWLAMRWQARGGWLRAAFIHLAIVAAVLFRLEALLLVVALGLWQLPNLWSSGRRMQFAQFSLLPVLGVLAVSVSGVFMSARVMLFLDMIAPHSVFASFQMLCDQFANSLINKYSQDEAGRIIFFGILASMAISFVKLMGPFAVPFILRRNWGLLGIYWRDYRPFAWAALLYLVVLVLFFIKLQFMNTRYLSFLNLLFVPVLAMGLAAFVREFPRCGKWLLVLGLLVMLSNVISTGAGKTHYVEAGRWVSSHVERGAPTYFEDGRISYYAGRGYVVPGLTQEEAMSAAHAGDYRYFVIEAKGSEPWLNEWLVAHKLRIIEHFANRKGATVVVIGR</sequence>
<reference evidence="2 3" key="1">
    <citation type="submission" date="2014-10" db="EMBL/GenBank/DDBJ databases">
        <title>Draft genome sequence of Pseudomonas chlororaphis EA105.</title>
        <authorList>
            <person name="McCully L.M."/>
            <person name="Bitzer A.S."/>
            <person name="Spence C."/>
            <person name="Bais H."/>
            <person name="Silby M.W."/>
        </authorList>
    </citation>
    <scope>NUCLEOTIDE SEQUENCE [LARGE SCALE GENOMIC DNA]</scope>
    <source>
        <strain evidence="2 3">EA105</strain>
    </source>
</reference>
<evidence type="ECO:0000313" key="2">
    <source>
        <dbReference type="EMBL" id="KHA73989.1"/>
    </source>
</evidence>
<dbReference type="EMBL" id="JSFK01000003">
    <property type="protein sequence ID" value="KHA73989.1"/>
    <property type="molecule type" value="Genomic_DNA"/>
</dbReference>
<feature type="transmembrane region" description="Helical" evidence="1">
    <location>
        <begin position="118"/>
        <end position="133"/>
    </location>
</feature>
<feature type="transmembrane region" description="Helical" evidence="1">
    <location>
        <begin position="315"/>
        <end position="332"/>
    </location>
</feature>
<feature type="transmembrane region" description="Helical" evidence="1">
    <location>
        <begin position="92"/>
        <end position="111"/>
    </location>
</feature>
<dbReference type="AlphaFoldDB" id="A0A0A6DHI2"/>
<comment type="caution">
    <text evidence="2">The sequence shown here is derived from an EMBL/GenBank/DDBJ whole genome shotgun (WGS) entry which is preliminary data.</text>
</comment>
<keyword evidence="1" id="KW-0812">Transmembrane</keyword>
<dbReference type="OrthoDB" id="7057633at2"/>
<feature type="transmembrane region" description="Helical" evidence="1">
    <location>
        <begin position="139"/>
        <end position="157"/>
    </location>
</feature>
<gene>
    <name evidence="2" type="ORF">NZ35_07750</name>
</gene>
<protein>
    <recommendedName>
        <fullName evidence="4">Glycosyltransferase RgtA/B/C/D-like domain-containing protein</fullName>
    </recommendedName>
</protein>
<keyword evidence="1" id="KW-0472">Membrane</keyword>
<feature type="transmembrane region" description="Helical" evidence="1">
    <location>
        <begin position="273"/>
        <end position="295"/>
    </location>
</feature>